<proteinExistence type="predicted"/>
<gene>
    <name evidence="2" type="ORF">A0131_04430</name>
</gene>
<evidence type="ECO:0000313" key="2">
    <source>
        <dbReference type="EMBL" id="KYH14047.1"/>
    </source>
</evidence>
<dbReference type="InterPro" id="IPR032710">
    <property type="entry name" value="NTF2-like_dom_sf"/>
</dbReference>
<dbReference type="RefSeq" id="WP_061854270.1">
    <property type="nucleotide sequence ID" value="NZ_LUGM01000002.1"/>
</dbReference>
<evidence type="ECO:0000259" key="1">
    <source>
        <dbReference type="Pfam" id="PF14534"/>
    </source>
</evidence>
<dbReference type="SUPFAM" id="SSF54427">
    <property type="entry name" value="NTF2-like"/>
    <property type="match status" value="1"/>
</dbReference>
<comment type="caution">
    <text evidence="2">The sequence shown here is derived from an EMBL/GenBank/DDBJ whole genome shotgun (WGS) entry which is preliminary data.</text>
</comment>
<dbReference type="Gene3D" id="3.10.450.50">
    <property type="match status" value="1"/>
</dbReference>
<reference evidence="2 3" key="1">
    <citation type="submission" date="2016-02" db="EMBL/GenBank/DDBJ databases">
        <title>Draft genome sequence of hydrocarbon degrading Staphylococcus saprophyticus Strain CNV2, isolated from crude-oil contaminated soil from Noonmati Oil Refinery, Guwahati, Assam, India.</title>
        <authorList>
            <person name="Mukherjee A."/>
            <person name="Chettri B."/>
            <person name="Langpoklakpam J."/>
            <person name="Singh A.K."/>
            <person name="Chattopadhyay D.J."/>
        </authorList>
    </citation>
    <scope>NUCLEOTIDE SEQUENCE [LARGE SCALE GENOMIC DNA]</scope>
    <source>
        <strain evidence="2 3">CNV2</strain>
    </source>
</reference>
<sequence>MIDYEWQHLKPSNRKNKDKVLDILHPNFKEFGKSGKVFYKSDIKNMALNCDDFTINNFEVYELAEDARLCTYELVNNTRGVISNRSSVWEFYDGDWALLFHQGTEKY</sequence>
<organism evidence="2 3">
    <name type="scientific">Staphylococcus kloosii</name>
    <dbReference type="NCBI Taxonomy" id="29384"/>
    <lineage>
        <taxon>Bacteria</taxon>
        <taxon>Bacillati</taxon>
        <taxon>Bacillota</taxon>
        <taxon>Bacilli</taxon>
        <taxon>Bacillales</taxon>
        <taxon>Staphylococcaceae</taxon>
        <taxon>Staphylococcus</taxon>
    </lineage>
</organism>
<dbReference type="AlphaFoldDB" id="A0A151A403"/>
<dbReference type="EMBL" id="LUGM01000002">
    <property type="protein sequence ID" value="KYH14047.1"/>
    <property type="molecule type" value="Genomic_DNA"/>
</dbReference>
<accession>A0A151A403</accession>
<evidence type="ECO:0000313" key="3">
    <source>
        <dbReference type="Proteomes" id="UP000075418"/>
    </source>
</evidence>
<name>A0A151A403_9STAP</name>
<dbReference type="Pfam" id="PF14534">
    <property type="entry name" value="DUF4440"/>
    <property type="match status" value="1"/>
</dbReference>
<dbReference type="InterPro" id="IPR027843">
    <property type="entry name" value="DUF4440"/>
</dbReference>
<feature type="domain" description="DUF4440" evidence="1">
    <location>
        <begin position="9"/>
        <end position="97"/>
    </location>
</feature>
<dbReference type="Proteomes" id="UP000075418">
    <property type="component" value="Unassembled WGS sequence"/>
</dbReference>
<protein>
    <recommendedName>
        <fullName evidence="1">DUF4440 domain-containing protein</fullName>
    </recommendedName>
</protein>